<reference evidence="10" key="2">
    <citation type="submission" date="2020-09" db="EMBL/GenBank/DDBJ databases">
        <authorList>
            <person name="Sun Q."/>
            <person name="Ohkuma M."/>
        </authorList>
    </citation>
    <scope>NUCLEOTIDE SEQUENCE</scope>
    <source>
        <strain evidence="10">JCM 3086</strain>
    </source>
</reference>
<dbReference type="InterPro" id="IPR029068">
    <property type="entry name" value="Glyas_Bleomycin-R_OHBP_Dase"/>
</dbReference>
<keyword evidence="6 8" id="KW-0560">Oxidoreductase</keyword>
<comment type="caution">
    <text evidence="10">The sequence shown here is derived from an EMBL/GenBank/DDBJ whole genome shotgun (WGS) entry which is preliminary data.</text>
</comment>
<dbReference type="RefSeq" id="WP_189314419.1">
    <property type="nucleotide sequence ID" value="NZ_BMQA01000025.1"/>
</dbReference>
<organism evidence="10 11">
    <name type="scientific">Streptomyces brasiliensis</name>
    <dbReference type="NCBI Taxonomy" id="1954"/>
    <lineage>
        <taxon>Bacteria</taxon>
        <taxon>Bacillati</taxon>
        <taxon>Actinomycetota</taxon>
        <taxon>Actinomycetes</taxon>
        <taxon>Kitasatosporales</taxon>
        <taxon>Streptomycetaceae</taxon>
        <taxon>Streptomyces</taxon>
    </lineage>
</organism>
<dbReference type="PROSITE" id="PS51819">
    <property type="entry name" value="VOC"/>
    <property type="match status" value="1"/>
</dbReference>
<evidence type="ECO:0000256" key="6">
    <source>
        <dbReference type="ARBA" id="ARBA00023002"/>
    </source>
</evidence>
<dbReference type="Proteomes" id="UP000657574">
    <property type="component" value="Unassembled WGS sequence"/>
</dbReference>
<dbReference type="Pfam" id="PF00903">
    <property type="entry name" value="Glyoxalase"/>
    <property type="match status" value="1"/>
</dbReference>
<evidence type="ECO:0000313" key="10">
    <source>
        <dbReference type="EMBL" id="GGJ41175.1"/>
    </source>
</evidence>
<comment type="cofactor">
    <cofactor evidence="1 8">
        <name>Fe(2+)</name>
        <dbReference type="ChEBI" id="CHEBI:29033"/>
    </cofactor>
</comment>
<evidence type="ECO:0000256" key="3">
    <source>
        <dbReference type="ARBA" id="ARBA00022723"/>
    </source>
</evidence>
<accession>A0A917L1Z4</accession>
<evidence type="ECO:0000256" key="7">
    <source>
        <dbReference type="ARBA" id="ARBA00023004"/>
    </source>
</evidence>
<feature type="domain" description="VOC" evidence="9">
    <location>
        <begin position="15"/>
        <end position="132"/>
    </location>
</feature>
<proteinExistence type="inferred from homology"/>
<dbReference type="InterPro" id="IPR037523">
    <property type="entry name" value="VOC_core"/>
</dbReference>
<evidence type="ECO:0000313" key="11">
    <source>
        <dbReference type="Proteomes" id="UP000657574"/>
    </source>
</evidence>
<evidence type="ECO:0000256" key="8">
    <source>
        <dbReference type="RuleBase" id="RU000683"/>
    </source>
</evidence>
<evidence type="ECO:0000256" key="1">
    <source>
        <dbReference type="ARBA" id="ARBA00001954"/>
    </source>
</evidence>
<evidence type="ECO:0000259" key="9">
    <source>
        <dbReference type="PROSITE" id="PS51819"/>
    </source>
</evidence>
<gene>
    <name evidence="10" type="ORF">GCM10010121_060260</name>
</gene>
<dbReference type="SUPFAM" id="SSF54593">
    <property type="entry name" value="Glyoxalase/Bleomycin resistance protein/Dihydroxybiphenyl dioxygenase"/>
    <property type="match status" value="1"/>
</dbReference>
<keyword evidence="4 8" id="KW-0058">Aromatic hydrocarbons catabolism</keyword>
<reference evidence="10" key="1">
    <citation type="journal article" date="2014" name="Int. J. Syst. Evol. Microbiol.">
        <title>Complete genome sequence of Corynebacterium casei LMG S-19264T (=DSM 44701T), isolated from a smear-ripened cheese.</title>
        <authorList>
            <consortium name="US DOE Joint Genome Institute (JGI-PGF)"/>
            <person name="Walter F."/>
            <person name="Albersmeier A."/>
            <person name="Kalinowski J."/>
            <person name="Ruckert C."/>
        </authorList>
    </citation>
    <scope>NUCLEOTIDE SEQUENCE</scope>
    <source>
        <strain evidence="10">JCM 3086</strain>
    </source>
</reference>
<dbReference type="EMBL" id="BMQA01000025">
    <property type="protein sequence ID" value="GGJ41175.1"/>
    <property type="molecule type" value="Genomic_DNA"/>
</dbReference>
<dbReference type="PROSITE" id="PS00082">
    <property type="entry name" value="EXTRADIOL_DIOXYGENAS"/>
    <property type="match status" value="1"/>
</dbReference>
<dbReference type="InterPro" id="IPR004360">
    <property type="entry name" value="Glyas_Fos-R_dOase_dom"/>
</dbReference>
<name>A0A917L1Z4_9ACTN</name>
<dbReference type="Gene3D" id="3.10.180.10">
    <property type="entry name" value="2,3-Dihydroxybiphenyl 1,2-Dioxygenase, domain 1"/>
    <property type="match status" value="1"/>
</dbReference>
<keyword evidence="7 8" id="KW-0408">Iron</keyword>
<dbReference type="GO" id="GO:0008198">
    <property type="term" value="F:ferrous iron binding"/>
    <property type="evidence" value="ECO:0007669"/>
    <property type="project" value="InterPro"/>
</dbReference>
<evidence type="ECO:0000256" key="4">
    <source>
        <dbReference type="ARBA" id="ARBA00022797"/>
    </source>
</evidence>
<evidence type="ECO:0000256" key="5">
    <source>
        <dbReference type="ARBA" id="ARBA00022964"/>
    </source>
</evidence>
<sequence length="186" mass="21132">MSAAGNTTRTIVPDRLAHVVLRTRQFRPMLEWWANLLQAEVVFENGFIGFLTFDDEHHRVAIVQPADLDDPAGYPAGLDHIAFTYASLGDLVATYERLKGQGIDATWVVNHGPTLSLYYRDPDGNRAELQIDRFRTNEEATAFLRSSAFSRHPIGHRVDFDDLARRFHEGEDEATLTAYKYDHENA</sequence>
<evidence type="ECO:0000256" key="2">
    <source>
        <dbReference type="ARBA" id="ARBA00008784"/>
    </source>
</evidence>
<dbReference type="GO" id="GO:0051213">
    <property type="term" value="F:dioxygenase activity"/>
    <property type="evidence" value="ECO:0007669"/>
    <property type="project" value="UniProtKB-KW"/>
</dbReference>
<keyword evidence="5 8" id="KW-0223">Dioxygenase</keyword>
<dbReference type="InterPro" id="IPR000486">
    <property type="entry name" value="Xdiol_ring_cleave_dOase_1/2"/>
</dbReference>
<protein>
    <submittedName>
        <fullName evidence="10">Biphenyl-2,3-diol 1,2-dioxygenase III</fullName>
    </submittedName>
</protein>
<comment type="similarity">
    <text evidence="2 8">Belongs to the extradiol ring-cleavage dioxygenase family.</text>
</comment>
<keyword evidence="11" id="KW-1185">Reference proteome</keyword>
<dbReference type="AlphaFoldDB" id="A0A917L1Z4"/>
<keyword evidence="3" id="KW-0479">Metal-binding</keyword>